<dbReference type="PANTHER" id="PTHR33744">
    <property type="entry name" value="CARBOHYDRATE DIACID REGULATOR"/>
    <property type="match status" value="1"/>
</dbReference>
<keyword evidence="4" id="KW-1185">Reference proteome</keyword>
<comment type="caution">
    <text evidence="3">The sequence shown here is derived from an EMBL/GenBank/DDBJ whole genome shotgun (WGS) entry which is preliminary data.</text>
</comment>
<dbReference type="Gene3D" id="1.10.10.2840">
    <property type="entry name" value="PucR C-terminal helix-turn-helix domain"/>
    <property type="match status" value="2"/>
</dbReference>
<dbReference type="PANTHER" id="PTHR33744:SF1">
    <property type="entry name" value="DNA-BINDING TRANSCRIPTIONAL ACTIVATOR ADER"/>
    <property type="match status" value="1"/>
</dbReference>
<feature type="domain" description="PucR C-terminal helix-turn-helix" evidence="2">
    <location>
        <begin position="486"/>
        <end position="537"/>
    </location>
</feature>
<name>A0ABP3RYZ5_9ACTN</name>
<reference evidence="4" key="1">
    <citation type="journal article" date="2019" name="Int. J. Syst. Evol. Microbiol.">
        <title>The Global Catalogue of Microorganisms (GCM) 10K type strain sequencing project: providing services to taxonomists for standard genome sequencing and annotation.</title>
        <authorList>
            <consortium name="The Broad Institute Genomics Platform"/>
            <consortium name="The Broad Institute Genome Sequencing Center for Infectious Disease"/>
            <person name="Wu L."/>
            <person name="Ma J."/>
        </authorList>
    </citation>
    <scope>NUCLEOTIDE SEQUENCE [LARGE SCALE GENOMIC DNA]</scope>
    <source>
        <strain evidence="4">JCM 5067</strain>
    </source>
</reference>
<dbReference type="InterPro" id="IPR051448">
    <property type="entry name" value="CdaR-like_regulators"/>
</dbReference>
<dbReference type="EMBL" id="BAAACA010000038">
    <property type="protein sequence ID" value="GAA0617712.1"/>
    <property type="molecule type" value="Genomic_DNA"/>
</dbReference>
<organism evidence="3 4">
    <name type="scientific">Streptomyces crystallinus</name>
    <dbReference type="NCBI Taxonomy" id="68191"/>
    <lineage>
        <taxon>Bacteria</taxon>
        <taxon>Bacillati</taxon>
        <taxon>Actinomycetota</taxon>
        <taxon>Actinomycetes</taxon>
        <taxon>Kitasatosporales</taxon>
        <taxon>Streptomycetaceae</taxon>
        <taxon>Streptomyces</taxon>
    </lineage>
</organism>
<dbReference type="InterPro" id="IPR042070">
    <property type="entry name" value="PucR_C-HTH_sf"/>
</dbReference>
<proteinExistence type="predicted"/>
<evidence type="ECO:0000259" key="2">
    <source>
        <dbReference type="Pfam" id="PF13556"/>
    </source>
</evidence>
<evidence type="ECO:0000313" key="4">
    <source>
        <dbReference type="Proteomes" id="UP001500668"/>
    </source>
</evidence>
<dbReference type="InterPro" id="IPR025736">
    <property type="entry name" value="PucR_C-HTH_dom"/>
</dbReference>
<gene>
    <name evidence="3" type="ORF">GCM10010394_54930</name>
</gene>
<sequence>MTEASVPPRPAALARREGTTHEAGLPTLGSLCAEEGDLRLTFAWPPSPARYLGRPVTGATSLALGPPPAPYPAAGVPAGSLVLLTGLTPARPRGRQGALVGAVLEDLARDGCAGLVLPMASAMDRPLPQRLRDLSDRVGVPLLFSAATAARWNLLHQAVLARRLAYSDERAAALHALVQQLPARLGDPSAMQRITDWLARALDVQVLVSGPRGPLAASPSAAAEHLAYDVIAQSVNGLAPGVSPGARVRLIPLAPTGTSEAVLAVAGRTDLDGAASELLQHAVKLLGLLVQAGREEPGTAAGSRAAFQAAAELLWDGEVAMARRVMDTLSPGLLDPDTAQVFVLDTPSAVREDAVSRCERATRGRALVVADPRSARRTFVIAPVGAGVEPPEAMARELGGIRGALGPGALLGGSGIYSLPLLADALHEALAAQRFAEHQRGLAVLSTQGTELLGLLPQQAAQEWARHLLRPLMAPAEQWEQVREILQVALAHPYAVAARLLGVHRNTVTRRVARAAELLGSDLTQVHQRIAVGLALDIVTHRVPPRPVPDDACAPTLASLLTSPEMEAWGHSVVRTARADRRNLLATATAWLACGTHVEPTARALGVSEVTVRAHLRALEGHVARDLTSLSGIRDLQFALYVTSRAQAQTQAYADVSSGAGTGAGEVPHPLLPLLPLLPGAYETRPPGRTRSGTPPLGGAAAAA</sequence>
<accession>A0ABP3RYZ5</accession>
<feature type="region of interest" description="Disordered" evidence="1">
    <location>
        <begin position="679"/>
        <end position="704"/>
    </location>
</feature>
<dbReference type="Pfam" id="PF13556">
    <property type="entry name" value="HTH_30"/>
    <property type="match status" value="2"/>
</dbReference>
<feature type="domain" description="PucR C-terminal helix-turn-helix" evidence="2">
    <location>
        <begin position="584"/>
        <end position="641"/>
    </location>
</feature>
<evidence type="ECO:0000256" key="1">
    <source>
        <dbReference type="SAM" id="MobiDB-lite"/>
    </source>
</evidence>
<dbReference type="Proteomes" id="UP001500668">
    <property type="component" value="Unassembled WGS sequence"/>
</dbReference>
<feature type="region of interest" description="Disordered" evidence="1">
    <location>
        <begin position="1"/>
        <end position="25"/>
    </location>
</feature>
<evidence type="ECO:0000313" key="3">
    <source>
        <dbReference type="EMBL" id="GAA0617712.1"/>
    </source>
</evidence>
<protein>
    <recommendedName>
        <fullName evidence="2">PucR C-terminal helix-turn-helix domain-containing protein</fullName>
    </recommendedName>
</protein>